<feature type="transmembrane region" description="Helical" evidence="2">
    <location>
        <begin position="213"/>
        <end position="232"/>
    </location>
</feature>
<keyword evidence="2" id="KW-1133">Transmembrane helix</keyword>
<feature type="region of interest" description="Disordered" evidence="1">
    <location>
        <begin position="497"/>
        <end position="519"/>
    </location>
</feature>
<feature type="transmembrane region" description="Helical" evidence="2">
    <location>
        <begin position="447"/>
        <end position="464"/>
    </location>
</feature>
<evidence type="ECO:0000313" key="3">
    <source>
        <dbReference type="EMBL" id="CAG9279941.1"/>
    </source>
</evidence>
<gene>
    <name evidence="3" type="ORF">PTTT1_LOCUS11689</name>
</gene>
<dbReference type="Pfam" id="PF07690">
    <property type="entry name" value="MFS_1"/>
    <property type="match status" value="1"/>
</dbReference>
<name>A0A8J9SHL7_PHATR</name>
<dbReference type="Gene3D" id="1.20.1250.20">
    <property type="entry name" value="MFS general substrate transporter like domains"/>
    <property type="match status" value="2"/>
</dbReference>
<dbReference type="PANTHER" id="PTHR23528">
    <property type="match status" value="1"/>
</dbReference>
<evidence type="ECO:0008006" key="4">
    <source>
        <dbReference type="Google" id="ProtNLM"/>
    </source>
</evidence>
<evidence type="ECO:0000256" key="1">
    <source>
        <dbReference type="SAM" id="MobiDB-lite"/>
    </source>
</evidence>
<feature type="region of interest" description="Disordered" evidence="1">
    <location>
        <begin position="278"/>
        <end position="313"/>
    </location>
</feature>
<dbReference type="AlphaFoldDB" id="A0A8J9SHL7"/>
<feature type="transmembrane region" description="Helical" evidence="2">
    <location>
        <begin position="181"/>
        <end position="201"/>
    </location>
</feature>
<dbReference type="GO" id="GO:0022857">
    <property type="term" value="F:transmembrane transporter activity"/>
    <property type="evidence" value="ECO:0007669"/>
    <property type="project" value="InterPro"/>
</dbReference>
<dbReference type="SUPFAM" id="SSF103473">
    <property type="entry name" value="MFS general substrate transporter"/>
    <property type="match status" value="1"/>
</dbReference>
<dbReference type="PANTHER" id="PTHR23528:SF1">
    <property type="entry name" value="MAJOR FACILITATOR SUPERFAMILY (MFS) PROFILE DOMAIN-CONTAINING PROTEIN"/>
    <property type="match status" value="1"/>
</dbReference>
<feature type="transmembrane region" description="Helical" evidence="2">
    <location>
        <begin position="69"/>
        <end position="92"/>
    </location>
</feature>
<feature type="compositionally biased region" description="Basic residues" evidence="1">
    <location>
        <begin position="278"/>
        <end position="293"/>
    </location>
</feature>
<dbReference type="Proteomes" id="UP000836788">
    <property type="component" value="Chromosome 12"/>
</dbReference>
<feature type="transmembrane region" description="Helical" evidence="2">
    <location>
        <begin position="150"/>
        <end position="169"/>
    </location>
</feature>
<keyword evidence="2" id="KW-0472">Membrane</keyword>
<keyword evidence="2" id="KW-0812">Transmembrane</keyword>
<feature type="transmembrane region" description="Helical" evidence="2">
    <location>
        <begin position="471"/>
        <end position="488"/>
    </location>
</feature>
<feature type="transmembrane region" description="Helical" evidence="2">
    <location>
        <begin position="528"/>
        <end position="553"/>
    </location>
</feature>
<dbReference type="InterPro" id="IPR011701">
    <property type="entry name" value="MFS"/>
</dbReference>
<feature type="transmembrane region" description="Helical" evidence="2">
    <location>
        <begin position="244"/>
        <end position="263"/>
    </location>
</feature>
<feature type="transmembrane region" description="Helical" evidence="2">
    <location>
        <begin position="112"/>
        <end position="130"/>
    </location>
</feature>
<evidence type="ECO:0000256" key="2">
    <source>
        <dbReference type="SAM" id="Phobius"/>
    </source>
</evidence>
<feature type="transmembrane region" description="Helical" evidence="2">
    <location>
        <begin position="384"/>
        <end position="400"/>
    </location>
</feature>
<sequence length="583" mass="64516">MPTTATPYSEHLPLVPSASEASLNYASLYDDEGDEERLGNVMRPASEAHNHGSNGGDVISNTDKETMTLWNIVAILSTAFSYGCVLTTLFLITLPIECERLNVDHPNIPKSVALGIFVAIAGLTQLISPLVGRLSDTYVPPKPHDLGQRLPYLVLGAVMTCIGLIGQLFSSYTGFWLRYSFAFFLHMIGLNTVYSMMIALIPDQVPAHQTGVANGVLALQLVTGSLFGFGLFHSFLSQNIQSMYMLYTCIVIITTIVTCTHAHEQDAEVAFRRIRRKQKSFRRRQTTRQHRTKSTGTQDRSERDDSNNGGMDDEQWHEQASRMVQTAAKKVARTAKDIVLTPTLILKTMLVDPIRKIDRRTLLRSYSIDTTKHHDFFVVTISRLFYYCGMSVQTFFLYYLHDIIDIRTHPEAAVATLSILGQCSGAIVCYPVGLLSDRWLDGRRKPFVYFSCALLLSVMIALIFARTWEQMVILSFILGGANGVYLTMDTSLAVDTLPKDSESDDDPASEDFSSVGGEEDTDGNAQLLGLWGVAAFLGSALGPMIGGPLLYAFGSMEVEDGTTTKIAAEEYSIRGYAVRKRIL</sequence>
<feature type="transmembrane region" description="Helical" evidence="2">
    <location>
        <begin position="412"/>
        <end position="435"/>
    </location>
</feature>
<dbReference type="InterPro" id="IPR036259">
    <property type="entry name" value="MFS_trans_sf"/>
</dbReference>
<reference evidence="3" key="1">
    <citation type="submission" date="2022-02" db="EMBL/GenBank/DDBJ databases">
        <authorList>
            <person name="Giguere J D."/>
        </authorList>
    </citation>
    <scope>NUCLEOTIDE SEQUENCE</scope>
    <source>
        <strain evidence="3">CCAP 1055/1</strain>
    </source>
</reference>
<accession>A0A8J9SHL7</accession>
<proteinExistence type="predicted"/>
<dbReference type="EMBL" id="OU594953">
    <property type="protein sequence ID" value="CAG9279941.1"/>
    <property type="molecule type" value="Genomic_DNA"/>
</dbReference>
<organism evidence="3">
    <name type="scientific">Phaeodactylum tricornutum</name>
    <name type="common">Diatom</name>
    <dbReference type="NCBI Taxonomy" id="2850"/>
    <lineage>
        <taxon>Eukaryota</taxon>
        <taxon>Sar</taxon>
        <taxon>Stramenopiles</taxon>
        <taxon>Ochrophyta</taxon>
        <taxon>Bacillariophyta</taxon>
        <taxon>Bacillariophyceae</taxon>
        <taxon>Bacillariophycidae</taxon>
        <taxon>Naviculales</taxon>
        <taxon>Phaeodactylaceae</taxon>
        <taxon>Phaeodactylum</taxon>
    </lineage>
</organism>
<protein>
    <recommendedName>
        <fullName evidence="4">Major facilitator superfamily (MFS) profile domain-containing protein</fullName>
    </recommendedName>
</protein>